<name>A0A7W6BFZ0_9SPHN</name>
<dbReference type="Pfam" id="PF01796">
    <property type="entry name" value="OB_ChsH2_C"/>
    <property type="match status" value="1"/>
</dbReference>
<dbReference type="Gene3D" id="6.10.30.10">
    <property type="match status" value="1"/>
</dbReference>
<dbReference type="InterPro" id="IPR052513">
    <property type="entry name" value="Thioester_dehydratase-like"/>
</dbReference>
<dbReference type="PANTHER" id="PTHR34075:SF5">
    <property type="entry name" value="BLR3430 PROTEIN"/>
    <property type="match status" value="1"/>
</dbReference>
<dbReference type="Pfam" id="PF12172">
    <property type="entry name" value="zf-ChsH2"/>
    <property type="match status" value="1"/>
</dbReference>
<dbReference type="EMBL" id="JACIDT010000001">
    <property type="protein sequence ID" value="MBB3924396.1"/>
    <property type="molecule type" value="Genomic_DNA"/>
</dbReference>
<dbReference type="AlphaFoldDB" id="A0A7W6BFZ0"/>
<gene>
    <name evidence="3" type="ORF">GGR43_000090</name>
</gene>
<reference evidence="3 4" key="1">
    <citation type="submission" date="2020-08" db="EMBL/GenBank/DDBJ databases">
        <title>Genomic Encyclopedia of Type Strains, Phase IV (KMG-IV): sequencing the most valuable type-strain genomes for metagenomic binning, comparative biology and taxonomic classification.</title>
        <authorList>
            <person name="Goeker M."/>
        </authorList>
    </citation>
    <scope>NUCLEOTIDE SEQUENCE [LARGE SCALE GENOMIC DNA]</scope>
    <source>
        <strain evidence="3 4">DSM 26189</strain>
    </source>
</reference>
<proteinExistence type="predicted"/>
<keyword evidence="4" id="KW-1185">Reference proteome</keyword>
<dbReference type="Proteomes" id="UP000571950">
    <property type="component" value="Unassembled WGS sequence"/>
</dbReference>
<feature type="domain" description="ChsH2 C-terminal OB-fold" evidence="1">
    <location>
        <begin position="51"/>
        <end position="116"/>
    </location>
</feature>
<accession>A0A7W6BFZ0</accession>
<dbReference type="InterPro" id="IPR002878">
    <property type="entry name" value="ChsH2_C"/>
</dbReference>
<dbReference type="SUPFAM" id="SSF50249">
    <property type="entry name" value="Nucleic acid-binding proteins"/>
    <property type="match status" value="1"/>
</dbReference>
<dbReference type="InterPro" id="IPR012340">
    <property type="entry name" value="NA-bd_OB-fold"/>
</dbReference>
<evidence type="ECO:0000259" key="2">
    <source>
        <dbReference type="Pfam" id="PF12172"/>
    </source>
</evidence>
<organism evidence="3 4">
    <name type="scientific">Sphingobium jiangsuense</name>
    <dbReference type="NCBI Taxonomy" id="870476"/>
    <lineage>
        <taxon>Bacteria</taxon>
        <taxon>Pseudomonadati</taxon>
        <taxon>Pseudomonadota</taxon>
        <taxon>Alphaproteobacteria</taxon>
        <taxon>Sphingomonadales</taxon>
        <taxon>Sphingomonadaceae</taxon>
        <taxon>Sphingobium</taxon>
    </lineage>
</organism>
<protein>
    <submittedName>
        <fullName evidence="3">Uncharacterized protein</fullName>
    </submittedName>
</protein>
<dbReference type="PANTHER" id="PTHR34075">
    <property type="entry name" value="BLR3430 PROTEIN"/>
    <property type="match status" value="1"/>
</dbReference>
<evidence type="ECO:0000259" key="1">
    <source>
        <dbReference type="Pfam" id="PF01796"/>
    </source>
</evidence>
<sequence>MRPPVMDADSAPFWKGCDEGRLMGQSCEGCGTFRWPPREYCPSCHSHSSRWSGLGGTGQIVGLVVVERAPMPGFDAPLPLPIVHVELDGTGGKMVLQANLRSDGKAAIGDRVRTEFTDAEGAQRLPVFVLQKS</sequence>
<feature type="domain" description="ChsH2 rubredoxin-like zinc ribbon" evidence="2">
    <location>
        <begin position="14"/>
        <end position="47"/>
    </location>
</feature>
<dbReference type="RefSeq" id="WP_223177227.1">
    <property type="nucleotide sequence ID" value="NZ_BSPS01000032.1"/>
</dbReference>
<comment type="caution">
    <text evidence="3">The sequence shown here is derived from an EMBL/GenBank/DDBJ whole genome shotgun (WGS) entry which is preliminary data.</text>
</comment>
<evidence type="ECO:0000313" key="4">
    <source>
        <dbReference type="Proteomes" id="UP000571950"/>
    </source>
</evidence>
<dbReference type="InterPro" id="IPR022002">
    <property type="entry name" value="ChsH2_Znr"/>
</dbReference>
<evidence type="ECO:0000313" key="3">
    <source>
        <dbReference type="EMBL" id="MBB3924396.1"/>
    </source>
</evidence>